<keyword evidence="4" id="KW-1185">Reference proteome</keyword>
<gene>
    <name evidence="3" type="ORF">HNAJ_LOCUS9007</name>
</gene>
<dbReference type="Proteomes" id="UP000278807">
    <property type="component" value="Unassembled WGS sequence"/>
</dbReference>
<evidence type="ECO:0000256" key="2">
    <source>
        <dbReference type="SAM" id="SignalP"/>
    </source>
</evidence>
<reference evidence="3 4" key="2">
    <citation type="submission" date="2018-11" db="EMBL/GenBank/DDBJ databases">
        <authorList>
            <consortium name="Pathogen Informatics"/>
        </authorList>
    </citation>
    <scope>NUCLEOTIDE SEQUENCE [LARGE SCALE GENOMIC DNA]</scope>
</reference>
<accession>A0A0R3TNN6</accession>
<evidence type="ECO:0000313" key="3">
    <source>
        <dbReference type="EMBL" id="VDO05255.1"/>
    </source>
</evidence>
<organism evidence="5">
    <name type="scientific">Rodentolepis nana</name>
    <name type="common">Dwarf tapeworm</name>
    <name type="synonym">Hymenolepis nana</name>
    <dbReference type="NCBI Taxonomy" id="102285"/>
    <lineage>
        <taxon>Eukaryota</taxon>
        <taxon>Metazoa</taxon>
        <taxon>Spiralia</taxon>
        <taxon>Lophotrochozoa</taxon>
        <taxon>Platyhelminthes</taxon>
        <taxon>Cestoda</taxon>
        <taxon>Eucestoda</taxon>
        <taxon>Cyclophyllidea</taxon>
        <taxon>Hymenolepididae</taxon>
        <taxon>Rodentolepis</taxon>
    </lineage>
</organism>
<feature type="region of interest" description="Disordered" evidence="1">
    <location>
        <begin position="30"/>
        <end position="71"/>
    </location>
</feature>
<dbReference type="AlphaFoldDB" id="A0A0R3TNN6"/>
<evidence type="ECO:0000313" key="4">
    <source>
        <dbReference type="Proteomes" id="UP000278807"/>
    </source>
</evidence>
<dbReference type="EMBL" id="UZAE01012461">
    <property type="protein sequence ID" value="VDO05255.1"/>
    <property type="molecule type" value="Genomic_DNA"/>
</dbReference>
<feature type="signal peptide" evidence="2">
    <location>
        <begin position="1"/>
        <end position="24"/>
    </location>
</feature>
<evidence type="ECO:0000313" key="5">
    <source>
        <dbReference type="WBParaSite" id="HNAJ_0000901101-mRNA-1"/>
    </source>
</evidence>
<proteinExistence type="predicted"/>
<reference evidence="5" key="1">
    <citation type="submission" date="2017-02" db="UniProtKB">
        <authorList>
            <consortium name="WormBaseParasite"/>
        </authorList>
    </citation>
    <scope>IDENTIFICATION</scope>
</reference>
<feature type="chain" id="PRO_5043132003" evidence="2">
    <location>
        <begin position="25"/>
        <end position="71"/>
    </location>
</feature>
<dbReference type="WBParaSite" id="HNAJ_0000901101-mRNA-1">
    <property type="protein sequence ID" value="HNAJ_0000901101-mRNA-1"/>
    <property type="gene ID" value="HNAJ_0000901101"/>
</dbReference>
<feature type="compositionally biased region" description="Gly residues" evidence="1">
    <location>
        <begin position="35"/>
        <end position="44"/>
    </location>
</feature>
<name>A0A0R3TNN6_RODNA</name>
<evidence type="ECO:0000256" key="1">
    <source>
        <dbReference type="SAM" id="MobiDB-lite"/>
    </source>
</evidence>
<protein>
    <submittedName>
        <fullName evidence="3 5">Uncharacterized protein</fullName>
    </submittedName>
</protein>
<sequence>MKVICSWLFIVIFLLANGIDQINAEWEWRLPDDGNQGGPSGGGFMPAEKVDNGPSAGGPYPPQPRIRDQYP</sequence>
<keyword evidence="2" id="KW-0732">Signal</keyword>